<comment type="caution">
    <text evidence="2">The sequence shown here is derived from an EMBL/GenBank/DDBJ whole genome shotgun (WGS) entry which is preliminary data.</text>
</comment>
<evidence type="ECO:0000313" key="3">
    <source>
        <dbReference type="Proteomes" id="UP001162972"/>
    </source>
</evidence>
<dbReference type="PANTHER" id="PTHR31434">
    <property type="entry name" value="S PHASE CYCLIN A-ASSOCIATED PROTEIN IN THE ENDOPLASMIC RETICULUM"/>
    <property type="match status" value="1"/>
</dbReference>
<evidence type="ECO:0000259" key="1">
    <source>
        <dbReference type="Pfam" id="PF16501"/>
    </source>
</evidence>
<dbReference type="InterPro" id="IPR032446">
    <property type="entry name" value="SCAPER_N"/>
</dbReference>
<proteinExistence type="predicted"/>
<evidence type="ECO:0000313" key="2">
    <source>
        <dbReference type="EMBL" id="KAJ6418412.1"/>
    </source>
</evidence>
<keyword evidence="3" id="KW-1185">Reference proteome</keyword>
<sequence>MDNSGEAVDDQGSGWFQGFSFQSGCISAIDEFMSLRGIEAAQSFLCMARLKDFLARMEGQIIPGMAVASAASSSSVSNQDESSVFLPHKLLAMQHVEDSGCSKLLPVLITNSHAKVGDTQKLKDKPNVLPKINKDVSETSLQDLEVPSTDDRMVVPNYPQNCKEKTTENSKTIDGFSCSTHPSGGDSVREVKLNVPVGVSEMHELKISELTVMSTNSTIIPLDSELLLTRSTAPEISELPVGNGNSGMVSDSTGQDHLMWHCTMKVSLKSTELDPLEKVTRVKAKKRFRERLWCFLFENLNRAVDELYLLCELECDVGQMKEAILVLEEAASDFKELTKASTGV</sequence>
<accession>A0AAD6K7U0</accession>
<dbReference type="EMBL" id="JAPFFJ010000010">
    <property type="protein sequence ID" value="KAJ6418412.1"/>
    <property type="molecule type" value="Genomic_DNA"/>
</dbReference>
<dbReference type="AlphaFoldDB" id="A0AAD6K7U0"/>
<organism evidence="2 3">
    <name type="scientific">Salix udensis</name>
    <dbReference type="NCBI Taxonomy" id="889485"/>
    <lineage>
        <taxon>Eukaryota</taxon>
        <taxon>Viridiplantae</taxon>
        <taxon>Streptophyta</taxon>
        <taxon>Embryophyta</taxon>
        <taxon>Tracheophyta</taxon>
        <taxon>Spermatophyta</taxon>
        <taxon>Magnoliopsida</taxon>
        <taxon>eudicotyledons</taxon>
        <taxon>Gunneridae</taxon>
        <taxon>Pentapetalae</taxon>
        <taxon>rosids</taxon>
        <taxon>fabids</taxon>
        <taxon>Malpighiales</taxon>
        <taxon>Salicaceae</taxon>
        <taxon>Saliceae</taxon>
        <taxon>Salix</taxon>
    </lineage>
</organism>
<reference evidence="2 3" key="1">
    <citation type="journal article" date="2023" name="Int. J. Mol. Sci.">
        <title>De Novo Assembly and Annotation of 11 Diverse Shrub Willow (Salix) Genomes Reveals Novel Gene Organization in Sex-Linked Regions.</title>
        <authorList>
            <person name="Hyden B."/>
            <person name="Feng K."/>
            <person name="Yates T.B."/>
            <person name="Jawdy S."/>
            <person name="Cereghino C."/>
            <person name="Smart L.B."/>
            <person name="Muchero W."/>
        </authorList>
    </citation>
    <scope>NUCLEOTIDE SEQUENCE [LARGE SCALE GENOMIC DNA]</scope>
    <source>
        <tissue evidence="2">Shoot tip</tissue>
    </source>
</reference>
<dbReference type="Proteomes" id="UP001162972">
    <property type="component" value="Chromosome 12"/>
</dbReference>
<name>A0AAD6K7U0_9ROSI</name>
<dbReference type="PANTHER" id="PTHR31434:SF2">
    <property type="entry name" value="S PHASE CYCLIN A-ASSOCIATED PROTEIN IN THE ENDOPLASMIC RETICULUM"/>
    <property type="match status" value="1"/>
</dbReference>
<gene>
    <name evidence="2" type="ORF">OIU84_001729</name>
</gene>
<feature type="domain" description="S phase cyclin A-associated protein in the endoplasmic reticulum N-terminal" evidence="1">
    <location>
        <begin position="282"/>
        <end position="338"/>
    </location>
</feature>
<protein>
    <recommendedName>
        <fullName evidence="1">S phase cyclin A-associated protein in the endoplasmic reticulum N-terminal domain-containing protein</fullName>
    </recommendedName>
</protein>
<dbReference type="Pfam" id="PF16501">
    <property type="entry name" value="SCAPER_N"/>
    <property type="match status" value="1"/>
</dbReference>